<feature type="transmembrane region" description="Helical" evidence="1">
    <location>
        <begin position="31"/>
        <end position="51"/>
    </location>
</feature>
<accession>A0A8J6D9P7</accession>
<keyword evidence="1" id="KW-1133">Transmembrane helix</keyword>
<name>A0A8J6D9P7_9ROSI</name>
<gene>
    <name evidence="2" type="ORF">CXB51_002997</name>
</gene>
<evidence type="ECO:0000256" key="1">
    <source>
        <dbReference type="SAM" id="Phobius"/>
    </source>
</evidence>
<evidence type="ECO:0000313" key="2">
    <source>
        <dbReference type="EMBL" id="KAG8500799.1"/>
    </source>
</evidence>
<comment type="caution">
    <text evidence="2">The sequence shown here is derived from an EMBL/GenBank/DDBJ whole genome shotgun (WGS) entry which is preliminary data.</text>
</comment>
<protein>
    <submittedName>
        <fullName evidence="2">Uncharacterized protein</fullName>
    </submittedName>
</protein>
<proteinExistence type="predicted"/>
<organism evidence="2 3">
    <name type="scientific">Gossypium anomalum</name>
    <dbReference type="NCBI Taxonomy" id="47600"/>
    <lineage>
        <taxon>Eukaryota</taxon>
        <taxon>Viridiplantae</taxon>
        <taxon>Streptophyta</taxon>
        <taxon>Embryophyta</taxon>
        <taxon>Tracheophyta</taxon>
        <taxon>Spermatophyta</taxon>
        <taxon>Magnoliopsida</taxon>
        <taxon>eudicotyledons</taxon>
        <taxon>Gunneridae</taxon>
        <taxon>Pentapetalae</taxon>
        <taxon>rosids</taxon>
        <taxon>malvids</taxon>
        <taxon>Malvales</taxon>
        <taxon>Malvaceae</taxon>
        <taxon>Malvoideae</taxon>
        <taxon>Gossypium</taxon>
    </lineage>
</organism>
<dbReference type="EMBL" id="JAHUZN010000002">
    <property type="protein sequence ID" value="KAG8500799.1"/>
    <property type="molecule type" value="Genomic_DNA"/>
</dbReference>
<keyword evidence="3" id="KW-1185">Reference proteome</keyword>
<evidence type="ECO:0000313" key="3">
    <source>
        <dbReference type="Proteomes" id="UP000701853"/>
    </source>
</evidence>
<dbReference type="Proteomes" id="UP000701853">
    <property type="component" value="Chromosome 2"/>
</dbReference>
<sequence>MLQYLDPTLLSASPQVPTLETTLGFLPQHNFFLFFLIFFVLCIYIYIYIYISTLMELLKLKG</sequence>
<reference evidence="2 3" key="1">
    <citation type="journal article" date="2021" name="bioRxiv">
        <title>The Gossypium anomalum genome as a resource for cotton improvement and evolutionary analysis of hybrid incompatibility.</title>
        <authorList>
            <person name="Grover C.E."/>
            <person name="Yuan D."/>
            <person name="Arick M.A."/>
            <person name="Miller E.R."/>
            <person name="Hu G."/>
            <person name="Peterson D.G."/>
            <person name="Wendel J.F."/>
            <person name="Udall J.A."/>
        </authorList>
    </citation>
    <scope>NUCLEOTIDE SEQUENCE [LARGE SCALE GENOMIC DNA]</scope>
    <source>
        <strain evidence="2">JFW-Udall</strain>
        <tissue evidence="2">Leaf</tissue>
    </source>
</reference>
<keyword evidence="1" id="KW-0812">Transmembrane</keyword>
<keyword evidence="1" id="KW-0472">Membrane</keyword>
<dbReference type="AlphaFoldDB" id="A0A8J6D9P7"/>